<dbReference type="EMBL" id="CP114029">
    <property type="protein sequence ID" value="WAP67421.1"/>
    <property type="molecule type" value="Genomic_DNA"/>
</dbReference>
<sequence length="164" mass="18884">MPMPRLLEDRACDRLFERPRILDQAVDHHVELQLAQIRRHDGDFGVRPRRVESSLSAGELVKPRCQFPVGAERRLCRLFDRRDDPAGRQRLIQRQREAMRGIMARLRLDPDDAGQEHRVRQHHRAARAGSAEGVAGKFGDRRREQAVVDDLAMDAAEARCGRRP</sequence>
<dbReference type="RefSeq" id="WP_268879877.1">
    <property type="nucleotide sequence ID" value="NZ_CP114029.1"/>
</dbReference>
<keyword evidence="2" id="KW-1185">Reference proteome</keyword>
<reference evidence="1" key="1">
    <citation type="submission" date="2022-12" db="EMBL/GenBank/DDBJ databases">
        <title>Jiella pelagia sp. nov., isolated from phosphonate enriched culture of Northwest Pacific surface seawater.</title>
        <authorList>
            <person name="Shin D.Y."/>
            <person name="Hwang C.Y."/>
        </authorList>
    </citation>
    <scope>NUCLEOTIDE SEQUENCE</scope>
    <source>
        <strain evidence="1">HL-NP1</strain>
    </source>
</reference>
<name>A0ABY7BVH8_9HYPH</name>
<evidence type="ECO:0000313" key="2">
    <source>
        <dbReference type="Proteomes" id="UP001164020"/>
    </source>
</evidence>
<proteinExistence type="predicted"/>
<dbReference type="Proteomes" id="UP001164020">
    <property type="component" value="Chromosome"/>
</dbReference>
<organism evidence="1 2">
    <name type="scientific">Jiella pelagia</name>
    <dbReference type="NCBI Taxonomy" id="2986949"/>
    <lineage>
        <taxon>Bacteria</taxon>
        <taxon>Pseudomonadati</taxon>
        <taxon>Pseudomonadota</taxon>
        <taxon>Alphaproteobacteria</taxon>
        <taxon>Hyphomicrobiales</taxon>
        <taxon>Aurantimonadaceae</taxon>
        <taxon>Jiella</taxon>
    </lineage>
</organism>
<gene>
    <name evidence="1" type="ORF">OH818_18035</name>
</gene>
<protein>
    <submittedName>
        <fullName evidence="1">Uncharacterized protein</fullName>
    </submittedName>
</protein>
<accession>A0ABY7BVH8</accession>
<evidence type="ECO:0000313" key="1">
    <source>
        <dbReference type="EMBL" id="WAP67421.1"/>
    </source>
</evidence>